<dbReference type="PROSITE" id="PS00096">
    <property type="entry name" value="SHMT"/>
    <property type="match status" value="1"/>
</dbReference>
<comment type="caution">
    <text evidence="10">Lacks conserved residue(s) required for the propagation of feature annotation.</text>
</comment>
<comment type="function">
    <text evidence="9">Catalyzes the reversible interconversion of serine and glycine with tetrahydrofolate (THF) serving as the one-carbon carrier. This reaction serves as the major source of one-carbon groups required for the biosynthesis of purines, thymidylate, methionine, and other important biomolecules. Also exhibits THF-independent aldolase activity toward beta-hydroxyamino acids, producing glycine and aldehydes, via a retro-aldol mechanism. Thus, is able to catalyze the cleavage of L-allo-threonine.</text>
</comment>
<feature type="modified residue" description="N6-(pyridoxal phosphate)lysine" evidence="10 11">
    <location>
        <position position="237"/>
    </location>
</feature>
<dbReference type="GO" id="GO:0004372">
    <property type="term" value="F:glycine hydroxymethyltransferase activity"/>
    <property type="evidence" value="ECO:0007669"/>
    <property type="project" value="UniProtKB-UniRule"/>
</dbReference>
<sequence>MPVSSPAALRHRFPLDQVDPVIAALIRREELRQEHNLELIASENIASLAVRQAMMSVLTDKYAEGYPGRRYYGGCDVVDEVESLAIERAKALYGAEHANVQPHSGAQANMAVYFALLKPGDTLMAMNLAHGGHLTHGSPVNFSGQLYNVVPYGVREDTEQIDYDDLRLRAREHRPKIIVSGATAYSRQIDFSAFRSIADEVGALHFCDMAHYAGLIAAGEYPSPIPHADVVTTTTHKSLRGPRGGMILCREALAKEIDKALFPGVQGGPLMHIIAAKAVCFHEAATEEFKVYQRQIRLNAAALAAGLIDEGFRIVSGGTDSHLMLVDLRPFAVTGKVAQAVLDTVQITTNKNAIPFDPEKPFVASGIRLGTPAVTTRGMAEPQMRQIAGLIARGLRANEEAGALEAVRLDVEALCAQFPIHQV</sequence>
<dbReference type="InterPro" id="IPR015422">
    <property type="entry name" value="PyrdxlP-dep_Trfase_small"/>
</dbReference>
<comment type="similarity">
    <text evidence="3 10">Belongs to the SHMT family.</text>
</comment>
<evidence type="ECO:0000256" key="3">
    <source>
        <dbReference type="ARBA" id="ARBA00006376"/>
    </source>
</evidence>
<accession>A0A931LUX2</accession>
<dbReference type="EMBL" id="JACOSL010000024">
    <property type="protein sequence ID" value="MBI1756157.1"/>
    <property type="molecule type" value="Genomic_DNA"/>
</dbReference>
<dbReference type="PANTHER" id="PTHR11680">
    <property type="entry name" value="SERINE HYDROXYMETHYLTRANSFERASE"/>
    <property type="match status" value="1"/>
</dbReference>
<dbReference type="InterPro" id="IPR019798">
    <property type="entry name" value="Ser_HO-MeTrfase_PLP_BS"/>
</dbReference>
<evidence type="ECO:0000256" key="8">
    <source>
        <dbReference type="ARBA" id="ARBA00022898"/>
    </source>
</evidence>
<evidence type="ECO:0000256" key="6">
    <source>
        <dbReference type="ARBA" id="ARBA00022563"/>
    </source>
</evidence>
<feature type="binding site" evidence="10">
    <location>
        <begin position="132"/>
        <end position="134"/>
    </location>
    <ligand>
        <name>(6S)-5,6,7,8-tetrahydrofolate</name>
        <dbReference type="ChEBI" id="CHEBI:57453"/>
    </ligand>
</feature>
<dbReference type="InterPro" id="IPR015421">
    <property type="entry name" value="PyrdxlP-dep_Trfase_major"/>
</dbReference>
<reference evidence="13" key="1">
    <citation type="submission" date="2020-07" db="EMBL/GenBank/DDBJ databases">
        <title>Huge and variable diversity of episymbiotic CPR bacteria and DPANN archaea in groundwater ecosystems.</title>
        <authorList>
            <person name="He C.Y."/>
            <person name="Keren R."/>
            <person name="Whittaker M."/>
            <person name="Farag I.F."/>
            <person name="Doudna J."/>
            <person name="Cate J.H.D."/>
            <person name="Banfield J.F."/>
        </authorList>
    </citation>
    <scope>NUCLEOTIDE SEQUENCE</scope>
    <source>
        <strain evidence="13">NC_groundwater_17_Pr7_B-0.1um_64_12</strain>
    </source>
</reference>
<comment type="subunit">
    <text evidence="4 10">Homodimer.</text>
</comment>
<evidence type="ECO:0000259" key="12">
    <source>
        <dbReference type="Pfam" id="PF00464"/>
    </source>
</evidence>
<proteinExistence type="inferred from homology"/>
<dbReference type="GO" id="GO:0005829">
    <property type="term" value="C:cytosol"/>
    <property type="evidence" value="ECO:0007669"/>
    <property type="project" value="TreeGrafter"/>
</dbReference>
<evidence type="ECO:0000256" key="7">
    <source>
        <dbReference type="ARBA" id="ARBA00022679"/>
    </source>
</evidence>
<protein>
    <recommendedName>
        <fullName evidence="10">Serine hydroxymethyltransferase</fullName>
        <shortName evidence="10">SHMT</shortName>
        <shortName evidence="10">Serine methylase</shortName>
        <ecNumber evidence="10">2.1.2.1</ecNumber>
    </recommendedName>
</protein>
<evidence type="ECO:0000256" key="4">
    <source>
        <dbReference type="ARBA" id="ARBA00011738"/>
    </source>
</evidence>
<feature type="site" description="Plays an important role in substrate specificity" evidence="10">
    <location>
        <position position="236"/>
    </location>
</feature>
<dbReference type="GO" id="GO:0019264">
    <property type="term" value="P:glycine biosynthetic process from serine"/>
    <property type="evidence" value="ECO:0007669"/>
    <property type="project" value="UniProtKB-UniRule"/>
</dbReference>
<keyword evidence="5 10" id="KW-0963">Cytoplasm</keyword>
<comment type="subcellular location">
    <subcellularLocation>
        <location evidence="2 10">Cytoplasm</location>
    </subcellularLocation>
</comment>
<dbReference type="GO" id="GO:0030170">
    <property type="term" value="F:pyridoxal phosphate binding"/>
    <property type="evidence" value="ECO:0007669"/>
    <property type="project" value="UniProtKB-UniRule"/>
</dbReference>
<organism evidence="13 14">
    <name type="scientific">Fimbriimonas ginsengisoli</name>
    <dbReference type="NCBI Taxonomy" id="1005039"/>
    <lineage>
        <taxon>Bacteria</taxon>
        <taxon>Bacillati</taxon>
        <taxon>Armatimonadota</taxon>
        <taxon>Fimbriimonadia</taxon>
        <taxon>Fimbriimonadales</taxon>
        <taxon>Fimbriimonadaceae</taxon>
        <taxon>Fimbriimonas</taxon>
    </lineage>
</organism>
<dbReference type="PIRSF" id="PIRSF000412">
    <property type="entry name" value="SHMT"/>
    <property type="match status" value="1"/>
</dbReference>
<evidence type="ECO:0000313" key="13">
    <source>
        <dbReference type="EMBL" id="MBI1756157.1"/>
    </source>
</evidence>
<comment type="caution">
    <text evidence="13">The sequence shown here is derived from an EMBL/GenBank/DDBJ whole genome shotgun (WGS) entry which is preliminary data.</text>
</comment>
<dbReference type="Proteomes" id="UP000727962">
    <property type="component" value="Unassembled WGS sequence"/>
</dbReference>
<comment type="cofactor">
    <cofactor evidence="1 10 11">
        <name>pyridoxal 5'-phosphate</name>
        <dbReference type="ChEBI" id="CHEBI:597326"/>
    </cofactor>
</comment>
<gene>
    <name evidence="10" type="primary">glyA</name>
    <name evidence="13" type="ORF">HYR64_03520</name>
</gene>
<dbReference type="PANTHER" id="PTHR11680:SF35">
    <property type="entry name" value="SERINE HYDROXYMETHYLTRANSFERASE 1"/>
    <property type="match status" value="1"/>
</dbReference>
<evidence type="ECO:0000313" key="14">
    <source>
        <dbReference type="Proteomes" id="UP000727962"/>
    </source>
</evidence>
<evidence type="ECO:0000256" key="1">
    <source>
        <dbReference type="ARBA" id="ARBA00001933"/>
    </source>
</evidence>
<dbReference type="InterPro" id="IPR001085">
    <property type="entry name" value="Ser_HO-MeTrfase"/>
</dbReference>
<keyword evidence="6 10" id="KW-0554">One-carbon metabolism</keyword>
<dbReference type="EC" id="2.1.2.1" evidence="10"/>
<evidence type="ECO:0000256" key="2">
    <source>
        <dbReference type="ARBA" id="ARBA00004496"/>
    </source>
</evidence>
<dbReference type="NCBIfam" id="NF000586">
    <property type="entry name" value="PRK00011.1"/>
    <property type="match status" value="1"/>
</dbReference>
<dbReference type="Gene3D" id="3.40.640.10">
    <property type="entry name" value="Type I PLP-dependent aspartate aminotransferase-like (Major domain)"/>
    <property type="match status" value="1"/>
</dbReference>
<dbReference type="InterPro" id="IPR039429">
    <property type="entry name" value="SHMT-like_dom"/>
</dbReference>
<comment type="pathway">
    <text evidence="10">Amino-acid biosynthesis; glycine biosynthesis; glycine from L-serine: step 1/1.</text>
</comment>
<dbReference type="SUPFAM" id="SSF53383">
    <property type="entry name" value="PLP-dependent transferases"/>
    <property type="match status" value="1"/>
</dbReference>
<dbReference type="CDD" id="cd00378">
    <property type="entry name" value="SHMT"/>
    <property type="match status" value="1"/>
</dbReference>
<feature type="binding site" evidence="10">
    <location>
        <position position="251"/>
    </location>
    <ligand>
        <name>(6S)-5,6,7,8-tetrahydrofolate</name>
        <dbReference type="ChEBI" id="CHEBI:57453"/>
    </ligand>
</feature>
<dbReference type="GO" id="GO:0035999">
    <property type="term" value="P:tetrahydrofolate interconversion"/>
    <property type="evidence" value="ECO:0007669"/>
    <property type="project" value="UniProtKB-UniRule"/>
</dbReference>
<dbReference type="AlphaFoldDB" id="A0A931LUX2"/>
<evidence type="ECO:0000256" key="11">
    <source>
        <dbReference type="PIRSR" id="PIRSR000412-50"/>
    </source>
</evidence>
<keyword evidence="10" id="KW-0028">Amino-acid biosynthesis</keyword>
<dbReference type="FunFam" id="3.40.640.10:FF:000001">
    <property type="entry name" value="Serine hydroxymethyltransferase"/>
    <property type="match status" value="1"/>
</dbReference>
<keyword evidence="8 10" id="KW-0663">Pyridoxal phosphate</keyword>
<dbReference type="HAMAP" id="MF_00051">
    <property type="entry name" value="SHMT"/>
    <property type="match status" value="1"/>
</dbReference>
<comment type="pathway">
    <text evidence="10">One-carbon metabolism; tetrahydrofolate interconversion.</text>
</comment>
<name>A0A931LUX2_FIMGI</name>
<evidence type="ECO:0000256" key="5">
    <source>
        <dbReference type="ARBA" id="ARBA00022490"/>
    </source>
</evidence>
<evidence type="ECO:0000256" key="10">
    <source>
        <dbReference type="HAMAP-Rule" id="MF_00051"/>
    </source>
</evidence>
<feature type="domain" description="Serine hydroxymethyltransferase-like" evidence="12">
    <location>
        <begin position="15"/>
        <end position="391"/>
    </location>
</feature>
<dbReference type="InterPro" id="IPR015424">
    <property type="entry name" value="PyrdxlP-dep_Trfase"/>
</dbReference>
<comment type="catalytic activity">
    <reaction evidence="10">
        <text>(6R)-5,10-methylene-5,6,7,8-tetrahydrofolate + glycine + H2O = (6S)-5,6,7,8-tetrahydrofolate + L-serine</text>
        <dbReference type="Rhea" id="RHEA:15481"/>
        <dbReference type="ChEBI" id="CHEBI:15377"/>
        <dbReference type="ChEBI" id="CHEBI:15636"/>
        <dbReference type="ChEBI" id="CHEBI:33384"/>
        <dbReference type="ChEBI" id="CHEBI:57305"/>
        <dbReference type="ChEBI" id="CHEBI:57453"/>
        <dbReference type="EC" id="2.1.2.1"/>
    </reaction>
</comment>
<dbReference type="Gene3D" id="3.90.1150.10">
    <property type="entry name" value="Aspartate Aminotransferase, domain 1"/>
    <property type="match status" value="1"/>
</dbReference>
<feature type="binding site" evidence="10">
    <location>
        <position position="128"/>
    </location>
    <ligand>
        <name>(6S)-5,6,7,8-tetrahydrofolate</name>
        <dbReference type="ChEBI" id="CHEBI:57453"/>
    </ligand>
</feature>
<dbReference type="InterPro" id="IPR049943">
    <property type="entry name" value="Ser_HO-MeTrfase-like"/>
</dbReference>
<dbReference type="Pfam" id="PF00464">
    <property type="entry name" value="SHMT"/>
    <property type="match status" value="1"/>
</dbReference>
<evidence type="ECO:0000256" key="9">
    <source>
        <dbReference type="ARBA" id="ARBA00054606"/>
    </source>
</evidence>
<keyword evidence="7 10" id="KW-0808">Transferase</keyword>